<organism evidence="6 7">
    <name type="scientific">Symbiobacterium thermophilum</name>
    <dbReference type="NCBI Taxonomy" id="2734"/>
    <lineage>
        <taxon>Bacteria</taxon>
        <taxon>Bacillati</taxon>
        <taxon>Bacillota</taxon>
        <taxon>Clostridia</taxon>
        <taxon>Eubacteriales</taxon>
        <taxon>Symbiobacteriaceae</taxon>
        <taxon>Symbiobacterium</taxon>
    </lineage>
</organism>
<dbReference type="Pfam" id="PF05105">
    <property type="entry name" value="Phage_holin_4_1"/>
    <property type="match status" value="1"/>
</dbReference>
<feature type="transmembrane region" description="Helical" evidence="5">
    <location>
        <begin position="61"/>
        <end position="82"/>
    </location>
</feature>
<proteinExistence type="predicted"/>
<dbReference type="Proteomes" id="UP000732377">
    <property type="component" value="Unassembled WGS sequence"/>
</dbReference>
<keyword evidence="4 5" id="KW-0472">Membrane</keyword>
<evidence type="ECO:0000256" key="4">
    <source>
        <dbReference type="ARBA" id="ARBA00023136"/>
    </source>
</evidence>
<dbReference type="RefSeq" id="WP_273381301.1">
    <property type="nucleotide sequence ID" value="NZ_PIUK01000273.1"/>
</dbReference>
<accession>A0A953LJ34</accession>
<evidence type="ECO:0000313" key="6">
    <source>
        <dbReference type="EMBL" id="MBY6277896.1"/>
    </source>
</evidence>
<sequence length="137" mass="14555">MQAHDWFRPVAAVVGAVLSYLFGGWNALLGVLLAFVVADYATGVLAAAVEGRLSSAVGMRGIARKVMIFLIVALAHLADTVLGDSHMIRDATIFWYIANELLSIVENAGRIGVPIPPAISRAVEILRGKGEGQATER</sequence>
<evidence type="ECO:0000256" key="3">
    <source>
        <dbReference type="ARBA" id="ARBA00022989"/>
    </source>
</evidence>
<dbReference type="EMBL" id="PIUK01000273">
    <property type="protein sequence ID" value="MBY6277896.1"/>
    <property type="molecule type" value="Genomic_DNA"/>
</dbReference>
<name>A0A953LJ34_SYMTR</name>
<evidence type="ECO:0000256" key="5">
    <source>
        <dbReference type="SAM" id="Phobius"/>
    </source>
</evidence>
<evidence type="ECO:0000256" key="2">
    <source>
        <dbReference type="ARBA" id="ARBA00022692"/>
    </source>
</evidence>
<comment type="caution">
    <text evidence="6">The sequence shown here is derived from an EMBL/GenBank/DDBJ whole genome shotgun (WGS) entry which is preliminary data.</text>
</comment>
<dbReference type="AlphaFoldDB" id="A0A953LJ34"/>
<evidence type="ECO:0000256" key="1">
    <source>
        <dbReference type="ARBA" id="ARBA00004141"/>
    </source>
</evidence>
<keyword evidence="2 5" id="KW-0812">Transmembrane</keyword>
<dbReference type="GO" id="GO:0016020">
    <property type="term" value="C:membrane"/>
    <property type="evidence" value="ECO:0007669"/>
    <property type="project" value="UniProtKB-SubCell"/>
</dbReference>
<protein>
    <submittedName>
        <fullName evidence="6">Holin</fullName>
    </submittedName>
</protein>
<keyword evidence="3 5" id="KW-1133">Transmembrane helix</keyword>
<dbReference type="NCBIfam" id="TIGR01593">
    <property type="entry name" value="holin_tox_secr"/>
    <property type="match status" value="1"/>
</dbReference>
<comment type="subcellular location">
    <subcellularLocation>
        <location evidence="1">Membrane</location>
        <topology evidence="1">Multi-pass membrane protein</topology>
    </subcellularLocation>
</comment>
<reference evidence="6" key="1">
    <citation type="submission" date="2017-11" db="EMBL/GenBank/DDBJ databases">
        <title>Three new genomes from thermophilic consortium.</title>
        <authorList>
            <person name="Quaggio R."/>
            <person name="Amgarten D."/>
            <person name="Setubal J.C."/>
        </authorList>
    </citation>
    <scope>NUCLEOTIDE SEQUENCE</scope>
    <source>
        <strain evidence="6">ZCTH01-B2</strain>
    </source>
</reference>
<dbReference type="InterPro" id="IPR006480">
    <property type="entry name" value="Phage_holin_4_1"/>
</dbReference>
<gene>
    <name evidence="6" type="ORF">CWE10_17215</name>
</gene>
<evidence type="ECO:0000313" key="7">
    <source>
        <dbReference type="Proteomes" id="UP000732377"/>
    </source>
</evidence>